<keyword evidence="2" id="KW-1185">Reference proteome</keyword>
<proteinExistence type="predicted"/>
<evidence type="ECO:0000313" key="1">
    <source>
        <dbReference type="EMBL" id="GBP64764.1"/>
    </source>
</evidence>
<comment type="caution">
    <text evidence="1">The sequence shown here is derived from an EMBL/GenBank/DDBJ whole genome shotgun (WGS) entry which is preliminary data.</text>
</comment>
<dbReference type="AlphaFoldDB" id="A0A4C1XQB8"/>
<reference evidence="1 2" key="1">
    <citation type="journal article" date="2019" name="Commun. Biol.">
        <title>The bagworm genome reveals a unique fibroin gene that provides high tensile strength.</title>
        <authorList>
            <person name="Kono N."/>
            <person name="Nakamura H."/>
            <person name="Ohtoshi R."/>
            <person name="Tomita M."/>
            <person name="Numata K."/>
            <person name="Arakawa K."/>
        </authorList>
    </citation>
    <scope>NUCLEOTIDE SEQUENCE [LARGE SCALE GENOMIC DNA]</scope>
</reference>
<protein>
    <submittedName>
        <fullName evidence="1">Uncharacterized protein</fullName>
    </submittedName>
</protein>
<sequence length="81" mass="9497">MEDMEFPCRWSGRPAPRAAPARPARPVSSREVVAQLNFKLLHISLLRHMEERTARYIKLGGRSRRARPYLRSYDDLEIPFC</sequence>
<accession>A0A4C1XQB8</accession>
<dbReference type="EMBL" id="BGZK01000908">
    <property type="protein sequence ID" value="GBP64764.1"/>
    <property type="molecule type" value="Genomic_DNA"/>
</dbReference>
<dbReference type="Proteomes" id="UP000299102">
    <property type="component" value="Unassembled WGS sequence"/>
</dbReference>
<gene>
    <name evidence="1" type="ORF">EVAR_14960_1</name>
</gene>
<organism evidence="1 2">
    <name type="scientific">Eumeta variegata</name>
    <name type="common">Bagworm moth</name>
    <name type="synonym">Eumeta japonica</name>
    <dbReference type="NCBI Taxonomy" id="151549"/>
    <lineage>
        <taxon>Eukaryota</taxon>
        <taxon>Metazoa</taxon>
        <taxon>Ecdysozoa</taxon>
        <taxon>Arthropoda</taxon>
        <taxon>Hexapoda</taxon>
        <taxon>Insecta</taxon>
        <taxon>Pterygota</taxon>
        <taxon>Neoptera</taxon>
        <taxon>Endopterygota</taxon>
        <taxon>Lepidoptera</taxon>
        <taxon>Glossata</taxon>
        <taxon>Ditrysia</taxon>
        <taxon>Tineoidea</taxon>
        <taxon>Psychidae</taxon>
        <taxon>Oiketicinae</taxon>
        <taxon>Eumeta</taxon>
    </lineage>
</organism>
<evidence type="ECO:0000313" key="2">
    <source>
        <dbReference type="Proteomes" id="UP000299102"/>
    </source>
</evidence>
<name>A0A4C1XQB8_EUMVA</name>